<dbReference type="GO" id="GO:0009366">
    <property type="term" value="C:enterobactin synthetase complex"/>
    <property type="evidence" value="ECO:0007669"/>
    <property type="project" value="InterPro"/>
</dbReference>
<evidence type="ECO:0000313" key="7">
    <source>
        <dbReference type="Proteomes" id="UP000218620"/>
    </source>
</evidence>
<dbReference type="GO" id="GO:0000287">
    <property type="term" value="F:magnesium ion binding"/>
    <property type="evidence" value="ECO:0007669"/>
    <property type="project" value="InterPro"/>
</dbReference>
<feature type="binding site" evidence="3">
    <location>
        <position position="122"/>
    </location>
    <ligand>
        <name>Mg(2+)</name>
        <dbReference type="ChEBI" id="CHEBI:18420"/>
    </ligand>
</feature>
<name>A0A2A3YSN3_BREAU</name>
<dbReference type="Pfam" id="PF17837">
    <property type="entry name" value="4PPT_N"/>
    <property type="match status" value="1"/>
</dbReference>
<feature type="binding site" evidence="2">
    <location>
        <position position="57"/>
    </location>
    <ligand>
        <name>CoA</name>
        <dbReference type="ChEBI" id="CHEBI:57287"/>
    </ligand>
</feature>
<evidence type="ECO:0000313" key="6">
    <source>
        <dbReference type="EMBL" id="PCC42259.1"/>
    </source>
</evidence>
<feature type="binding site" evidence="3">
    <location>
        <position position="123"/>
    </location>
    <ligand>
        <name>Mg(2+)</name>
        <dbReference type="ChEBI" id="CHEBI:18420"/>
    </ligand>
</feature>
<organism evidence="6 7">
    <name type="scientific">Brevibacterium aurantiacum</name>
    <dbReference type="NCBI Taxonomy" id="273384"/>
    <lineage>
        <taxon>Bacteria</taxon>
        <taxon>Bacillati</taxon>
        <taxon>Actinomycetota</taxon>
        <taxon>Actinomycetes</taxon>
        <taxon>Micrococcales</taxon>
        <taxon>Brevibacteriaceae</taxon>
        <taxon>Brevibacterium</taxon>
    </lineage>
</organism>
<dbReference type="PANTHER" id="PTHR38096:SF1">
    <property type="entry name" value="ENTEROBACTIN SYNTHASE COMPONENT D"/>
    <property type="match status" value="1"/>
</dbReference>
<evidence type="ECO:0000256" key="3">
    <source>
        <dbReference type="PIRSR" id="PIRSR603542-2"/>
    </source>
</evidence>
<protein>
    <recommendedName>
        <fullName evidence="8">4'-phosphopantetheinyl transferase superfamily protein</fullName>
    </recommendedName>
</protein>
<dbReference type="InterPro" id="IPR041354">
    <property type="entry name" value="4PPT_N"/>
</dbReference>
<keyword evidence="3" id="KW-0479">Metal-binding</keyword>
<dbReference type="Proteomes" id="UP000218620">
    <property type="component" value="Unassembled WGS sequence"/>
</dbReference>
<evidence type="ECO:0000256" key="2">
    <source>
        <dbReference type="PIRSR" id="PIRSR603542-1"/>
    </source>
</evidence>
<dbReference type="AlphaFoldDB" id="A0A2A3YSN3"/>
<dbReference type="GO" id="GO:0008897">
    <property type="term" value="F:holo-[acyl-carrier-protein] synthase activity"/>
    <property type="evidence" value="ECO:0007669"/>
    <property type="project" value="InterPro"/>
</dbReference>
<gene>
    <name evidence="6" type="ORF">CIK65_13100</name>
</gene>
<feature type="binding site" evidence="2">
    <location>
        <position position="49"/>
    </location>
    <ligand>
        <name>CoA</name>
        <dbReference type="ChEBI" id="CHEBI:57287"/>
    </ligand>
</feature>
<dbReference type="PRINTS" id="PR01399">
    <property type="entry name" value="ENTSNTHTASED"/>
</dbReference>
<dbReference type="PANTHER" id="PTHR38096">
    <property type="entry name" value="ENTEROBACTIN SYNTHASE COMPONENT D"/>
    <property type="match status" value="1"/>
</dbReference>
<feature type="binding site" evidence="3">
    <location>
        <position position="124"/>
    </location>
    <ligand>
        <name>Mg(2+)</name>
        <dbReference type="ChEBI" id="CHEBI:18420"/>
    </ligand>
</feature>
<keyword evidence="1" id="KW-0808">Transferase</keyword>
<accession>A0A2A3YSN3</accession>
<dbReference type="InterPro" id="IPR008278">
    <property type="entry name" value="4-PPantetheinyl_Trfase_dom"/>
</dbReference>
<dbReference type="SUPFAM" id="SSF56214">
    <property type="entry name" value="4'-phosphopantetheinyl transferase"/>
    <property type="match status" value="1"/>
</dbReference>
<feature type="binding site" evidence="2">
    <location>
        <position position="181"/>
    </location>
    <ligand>
        <name>CoA</name>
        <dbReference type="ChEBI" id="CHEBI:57287"/>
    </ligand>
</feature>
<sequence>MFMESGPLRQLLPHAIHVAEAVKDVEPKENMNPFAAIESAGLQQAAEQRRLEFLTTRCCAHAALEATGVPPEPLLRGSHGQPLWSSGVIGSLTHFATNEDHASVYRGAAVTTLDEFALLGIDAEPRSPLPKGTSEAIVTDAEQRAAAGLFHPAPGLPVSRLVFSIKESFYKARFPVAASWLDFLDVQVDFDRPEFCDPASDSAQSEPISAELDVSGTCSIRMINRTRRHRSLPDTLEGRYLVSGHRILTAVILEARELTRGPD</sequence>
<feature type="binding site" evidence="2">
    <location>
        <position position="167"/>
    </location>
    <ligand>
        <name>CoA</name>
        <dbReference type="ChEBI" id="CHEBI:57287"/>
    </ligand>
</feature>
<feature type="binding site" evidence="2">
    <location>
        <begin position="93"/>
        <end position="94"/>
    </location>
    <ligand>
        <name>CoA</name>
        <dbReference type="ChEBI" id="CHEBI:57287"/>
    </ligand>
</feature>
<feature type="domain" description="4'-phosphopantetheinyl transferase" evidence="4">
    <location>
        <begin position="119"/>
        <end position="192"/>
    </location>
</feature>
<reference evidence="6 7" key="1">
    <citation type="journal article" date="2017" name="Elife">
        <title>Extensive horizontal gene transfer in cheese-associated bacteria.</title>
        <authorList>
            <person name="Bonham K.S."/>
            <person name="Wolfe B.E."/>
            <person name="Dutton R.J."/>
        </authorList>
    </citation>
    <scope>NUCLEOTIDE SEQUENCE [LARGE SCALE GENOMIC DNA]</scope>
    <source>
        <strain evidence="6 7">962_8</strain>
    </source>
</reference>
<dbReference type="GO" id="GO:0009239">
    <property type="term" value="P:enterobactin biosynthetic process"/>
    <property type="evidence" value="ECO:0007669"/>
    <property type="project" value="InterPro"/>
</dbReference>
<dbReference type="Pfam" id="PF01648">
    <property type="entry name" value="ACPS"/>
    <property type="match status" value="1"/>
</dbReference>
<dbReference type="InterPro" id="IPR037143">
    <property type="entry name" value="4-PPantetheinyl_Trfase_dom_sf"/>
</dbReference>
<dbReference type="EMBL" id="NRGQ01000020">
    <property type="protein sequence ID" value="PCC42259.1"/>
    <property type="molecule type" value="Genomic_DNA"/>
</dbReference>
<comment type="cofactor">
    <cofactor evidence="3">
        <name>Mg(2+)</name>
        <dbReference type="ChEBI" id="CHEBI:18420"/>
    </cofactor>
</comment>
<evidence type="ECO:0008006" key="8">
    <source>
        <dbReference type="Google" id="ProtNLM"/>
    </source>
</evidence>
<evidence type="ECO:0000256" key="1">
    <source>
        <dbReference type="ARBA" id="ARBA00022679"/>
    </source>
</evidence>
<evidence type="ECO:0000259" key="4">
    <source>
        <dbReference type="Pfam" id="PF01648"/>
    </source>
</evidence>
<dbReference type="InterPro" id="IPR003542">
    <property type="entry name" value="Enbac_synth_compD-like"/>
</dbReference>
<proteinExistence type="predicted"/>
<feature type="domain" description="4'-phosphopantetheinyl transferase N-terminal" evidence="5">
    <location>
        <begin position="40"/>
        <end position="95"/>
    </location>
</feature>
<dbReference type="GO" id="GO:0005886">
    <property type="term" value="C:plasma membrane"/>
    <property type="evidence" value="ECO:0007669"/>
    <property type="project" value="TreeGrafter"/>
</dbReference>
<keyword evidence="3" id="KW-0460">Magnesium</keyword>
<evidence type="ECO:0000259" key="5">
    <source>
        <dbReference type="Pfam" id="PF17837"/>
    </source>
</evidence>
<feature type="binding site" evidence="2">
    <location>
        <position position="171"/>
    </location>
    <ligand>
        <name>CoA</name>
        <dbReference type="ChEBI" id="CHEBI:57287"/>
    </ligand>
</feature>
<feature type="binding site" evidence="2">
    <location>
        <position position="122"/>
    </location>
    <ligand>
        <name>CoA</name>
        <dbReference type="ChEBI" id="CHEBI:57287"/>
    </ligand>
</feature>
<comment type="caution">
    <text evidence="6">The sequence shown here is derived from an EMBL/GenBank/DDBJ whole genome shotgun (WGS) entry which is preliminary data.</text>
</comment>